<dbReference type="Gene3D" id="1.20.1070.10">
    <property type="entry name" value="Rhodopsin 7-helix transmembrane proteins"/>
    <property type="match status" value="1"/>
</dbReference>
<dbReference type="SMART" id="SM01381">
    <property type="entry name" value="7TM_GPCR_Srsx"/>
    <property type="match status" value="1"/>
</dbReference>
<feature type="transmembrane region" description="Helical" evidence="10">
    <location>
        <begin position="271"/>
        <end position="295"/>
    </location>
</feature>
<keyword evidence="5 9" id="KW-0297">G-protein coupled receptor</keyword>
<sequence>MVEEEFGIVFVILVTIILVLEMVIGLIANLAVLIISRDNNKKHLTRGNSFNLNLHVVDSIICVTIAPLTLAYVVSTRFQTPLFCYVFEGSVSFTSTASSLTLFFICLDRYYAVMAPTEPHIISTRSHVFIFLIWIFATISFCSPFFGLKLEIFNSFNQANNSFFTCGEIIWRMEPHYIYEVIYVVTFVMTAFAMLMFYLSMSRVTRRRVAIKDALVKASLSFGVKMPPPKDTERKTLKLSSAIVLAFWIFWGPHLIVSIVAMIVWDSLALDVARILCLLFALMTTIIHPLLYAFMRQRFRQSFRRRWMQRETATVGCAAYDGKIATIEVRAPNNYA</sequence>
<protein>
    <recommendedName>
        <fullName evidence="11">G-protein coupled receptors family 1 profile domain-containing protein</fullName>
    </recommendedName>
</protein>
<evidence type="ECO:0000259" key="11">
    <source>
        <dbReference type="PROSITE" id="PS50262"/>
    </source>
</evidence>
<evidence type="ECO:0000256" key="1">
    <source>
        <dbReference type="ARBA" id="ARBA00004651"/>
    </source>
</evidence>
<dbReference type="EMBL" id="JAZGQO010000014">
    <property type="protein sequence ID" value="KAK6170463.1"/>
    <property type="molecule type" value="Genomic_DNA"/>
</dbReference>
<feature type="transmembrane region" description="Helical" evidence="10">
    <location>
        <begin position="86"/>
        <end position="107"/>
    </location>
</feature>
<comment type="caution">
    <text evidence="12">The sequence shown here is derived from an EMBL/GenBank/DDBJ whole genome shotgun (WGS) entry which is preliminary data.</text>
</comment>
<dbReference type="InterPro" id="IPR000276">
    <property type="entry name" value="GPCR_Rhodpsn"/>
</dbReference>
<dbReference type="InterPro" id="IPR017452">
    <property type="entry name" value="GPCR_Rhodpsn_7TM"/>
</dbReference>
<dbReference type="GO" id="GO:0004930">
    <property type="term" value="F:G protein-coupled receptor activity"/>
    <property type="evidence" value="ECO:0007669"/>
    <property type="project" value="UniProtKB-KW"/>
</dbReference>
<dbReference type="SUPFAM" id="SSF81321">
    <property type="entry name" value="Family A G protein-coupled receptor-like"/>
    <property type="match status" value="1"/>
</dbReference>
<evidence type="ECO:0000256" key="8">
    <source>
        <dbReference type="ARBA" id="ARBA00023224"/>
    </source>
</evidence>
<feature type="transmembrane region" description="Helical" evidence="10">
    <location>
        <begin position="242"/>
        <end position="265"/>
    </location>
</feature>
<feature type="domain" description="G-protein coupled receptors family 1 profile" evidence="11">
    <location>
        <begin position="28"/>
        <end position="292"/>
    </location>
</feature>
<keyword evidence="3 9" id="KW-0812">Transmembrane</keyword>
<keyword evidence="8 9" id="KW-0807">Transducer</keyword>
<comment type="similarity">
    <text evidence="9">Belongs to the G-protein coupled receptor 1 family.</text>
</comment>
<evidence type="ECO:0000256" key="3">
    <source>
        <dbReference type="ARBA" id="ARBA00022692"/>
    </source>
</evidence>
<keyword evidence="6 10" id="KW-0472">Membrane</keyword>
<evidence type="ECO:0000256" key="9">
    <source>
        <dbReference type="RuleBase" id="RU000688"/>
    </source>
</evidence>
<keyword evidence="2" id="KW-1003">Cell membrane</keyword>
<evidence type="ECO:0000256" key="5">
    <source>
        <dbReference type="ARBA" id="ARBA00023040"/>
    </source>
</evidence>
<comment type="subcellular location">
    <subcellularLocation>
        <location evidence="1">Cell membrane</location>
        <topology evidence="1">Multi-pass membrane protein</topology>
    </subcellularLocation>
</comment>
<evidence type="ECO:0000256" key="4">
    <source>
        <dbReference type="ARBA" id="ARBA00022989"/>
    </source>
</evidence>
<evidence type="ECO:0000256" key="7">
    <source>
        <dbReference type="ARBA" id="ARBA00023170"/>
    </source>
</evidence>
<dbReference type="AlphaFoldDB" id="A0AAN8J9D7"/>
<dbReference type="GO" id="GO:0005886">
    <property type="term" value="C:plasma membrane"/>
    <property type="evidence" value="ECO:0007669"/>
    <property type="project" value="UniProtKB-SubCell"/>
</dbReference>
<keyword evidence="7 9" id="KW-0675">Receptor</keyword>
<dbReference type="PANTHER" id="PTHR22752">
    <property type="entry name" value="G PROTEIN-COUPLED RECEPTOR"/>
    <property type="match status" value="1"/>
</dbReference>
<accession>A0AAN8J9D7</accession>
<keyword evidence="4 10" id="KW-1133">Transmembrane helix</keyword>
<gene>
    <name evidence="12" type="ORF">SNE40_018850</name>
</gene>
<evidence type="ECO:0000256" key="2">
    <source>
        <dbReference type="ARBA" id="ARBA00022475"/>
    </source>
</evidence>
<dbReference type="PROSITE" id="PS50262">
    <property type="entry name" value="G_PROTEIN_RECEP_F1_2"/>
    <property type="match status" value="1"/>
</dbReference>
<evidence type="ECO:0000256" key="10">
    <source>
        <dbReference type="SAM" id="Phobius"/>
    </source>
</evidence>
<feature type="transmembrane region" description="Helical" evidence="10">
    <location>
        <begin position="181"/>
        <end position="199"/>
    </location>
</feature>
<reference evidence="12 13" key="1">
    <citation type="submission" date="2024-01" db="EMBL/GenBank/DDBJ databases">
        <title>The genome of the rayed Mediterranean limpet Patella caerulea (Linnaeus, 1758).</title>
        <authorList>
            <person name="Anh-Thu Weber A."/>
            <person name="Halstead-Nussloch G."/>
        </authorList>
    </citation>
    <scope>NUCLEOTIDE SEQUENCE [LARGE SCALE GENOMIC DNA]</scope>
    <source>
        <strain evidence="12">AATW-2023a</strain>
        <tissue evidence="12">Whole specimen</tissue>
    </source>
</reference>
<dbReference type="CDD" id="cd00637">
    <property type="entry name" value="7tm_classA_rhodopsin-like"/>
    <property type="match status" value="1"/>
</dbReference>
<organism evidence="12 13">
    <name type="scientific">Patella caerulea</name>
    <name type="common">Rayed Mediterranean limpet</name>
    <dbReference type="NCBI Taxonomy" id="87958"/>
    <lineage>
        <taxon>Eukaryota</taxon>
        <taxon>Metazoa</taxon>
        <taxon>Spiralia</taxon>
        <taxon>Lophotrochozoa</taxon>
        <taxon>Mollusca</taxon>
        <taxon>Gastropoda</taxon>
        <taxon>Patellogastropoda</taxon>
        <taxon>Patelloidea</taxon>
        <taxon>Patellidae</taxon>
        <taxon>Patella</taxon>
    </lineage>
</organism>
<evidence type="ECO:0000313" key="12">
    <source>
        <dbReference type="EMBL" id="KAK6170463.1"/>
    </source>
</evidence>
<name>A0AAN8J9D7_PATCE</name>
<dbReference type="Proteomes" id="UP001347796">
    <property type="component" value="Unassembled WGS sequence"/>
</dbReference>
<keyword evidence="13" id="KW-1185">Reference proteome</keyword>
<evidence type="ECO:0000256" key="6">
    <source>
        <dbReference type="ARBA" id="ARBA00023136"/>
    </source>
</evidence>
<proteinExistence type="inferred from homology"/>
<feature type="transmembrane region" description="Helical" evidence="10">
    <location>
        <begin position="6"/>
        <end position="35"/>
    </location>
</feature>
<dbReference type="Pfam" id="PF00001">
    <property type="entry name" value="7tm_1"/>
    <property type="match status" value="1"/>
</dbReference>
<dbReference type="PRINTS" id="PR00237">
    <property type="entry name" value="GPCRRHODOPSN"/>
</dbReference>
<feature type="transmembrane region" description="Helical" evidence="10">
    <location>
        <begin position="56"/>
        <end position="74"/>
    </location>
</feature>
<dbReference type="PROSITE" id="PS00237">
    <property type="entry name" value="G_PROTEIN_RECEP_F1_1"/>
    <property type="match status" value="1"/>
</dbReference>
<evidence type="ECO:0000313" key="13">
    <source>
        <dbReference type="Proteomes" id="UP001347796"/>
    </source>
</evidence>
<feature type="transmembrane region" description="Helical" evidence="10">
    <location>
        <begin position="128"/>
        <end position="148"/>
    </location>
</feature>